<sequence length="198" mass="22543">MERRLERLRDLSKDSVDVDPQGTNEEAPSDAGELGVASTRLAESSQSAQKESEPKDEPPIDEVAQLIGRELKAAAEDAKKGLQELQKDKDLMKELSQIKAKKQGKRKSVMDLILTTVQRQTLSWQGCSKRQSLKSRRSWKSWAWTQAVRLEVEELPWCVICNEDAVLRCLGCSNDLYCRRCYKECHDSEPHQTTPLKK</sequence>
<dbReference type="Pfam" id="PF22586">
    <property type="entry name" value="ANCHR-like_BBOX"/>
    <property type="match status" value="1"/>
</dbReference>
<dbReference type="AlphaFoldDB" id="A0A023FRH7"/>
<feature type="compositionally biased region" description="Basic and acidic residues" evidence="2">
    <location>
        <begin position="1"/>
        <end position="16"/>
    </location>
</feature>
<dbReference type="PANTHER" id="PTHR46603">
    <property type="entry name" value="ABSCISSION/NOCUT CHECKPOINT REGULATOR"/>
    <property type="match status" value="1"/>
</dbReference>
<accession>A0A023FRH7</accession>
<dbReference type="SUPFAM" id="SSF57845">
    <property type="entry name" value="B-box zinc-binding domain"/>
    <property type="match status" value="1"/>
</dbReference>
<dbReference type="EMBL" id="GBBK01001159">
    <property type="protein sequence ID" value="JAC23323.1"/>
    <property type="molecule type" value="mRNA"/>
</dbReference>
<dbReference type="CDD" id="cd19817">
    <property type="entry name" value="Bbox1_ANCHR-like"/>
    <property type="match status" value="1"/>
</dbReference>
<keyword evidence="1" id="KW-0175">Coiled coil</keyword>
<evidence type="ECO:0000256" key="2">
    <source>
        <dbReference type="SAM" id="MobiDB-lite"/>
    </source>
</evidence>
<name>A0A023FRH7_AMBCJ</name>
<feature type="coiled-coil region" evidence="1">
    <location>
        <begin position="68"/>
        <end position="95"/>
    </location>
</feature>
<protein>
    <submittedName>
        <fullName evidence="3">Uncharacterized protein</fullName>
    </submittedName>
</protein>
<proteinExistence type="evidence at transcript level"/>
<evidence type="ECO:0000256" key="1">
    <source>
        <dbReference type="SAM" id="Coils"/>
    </source>
</evidence>
<feature type="region of interest" description="Disordered" evidence="2">
    <location>
        <begin position="1"/>
        <end position="61"/>
    </location>
</feature>
<reference evidence="3" key="1">
    <citation type="submission" date="2014-03" db="EMBL/GenBank/DDBJ databases">
        <title>The sialotranscriptome of Amblyomma triste, Amblyomma parvum and Amblyomma cajennense ticks, uncovered by 454-based RNA-seq.</title>
        <authorList>
            <person name="Garcia G.R."/>
            <person name="Gardinassi L.G."/>
            <person name="Ribeiro J.M."/>
            <person name="Anatriello E."/>
            <person name="Ferreira B.R."/>
            <person name="Moreira H.N."/>
            <person name="Mafra C."/>
            <person name="Olegario M.M."/>
            <person name="Szabo P.J."/>
            <person name="Miranda-Santos I.K."/>
            <person name="Maruyama S.R."/>
        </authorList>
    </citation>
    <scope>NUCLEOTIDE SEQUENCE</scope>
    <source>
        <strain evidence="3">Uberlandia</strain>
        <tissue evidence="3">Salivary glands</tissue>
    </source>
</reference>
<evidence type="ECO:0000313" key="3">
    <source>
        <dbReference type="EMBL" id="JAC23323.1"/>
    </source>
</evidence>
<dbReference type="PANTHER" id="PTHR46603:SF1">
    <property type="entry name" value="ABSCISSION_NOCUT CHECKPOINT REGULATOR"/>
    <property type="match status" value="1"/>
</dbReference>
<organism evidence="3">
    <name type="scientific">Amblyomma cajennense</name>
    <name type="common">Cayenne tick</name>
    <name type="synonym">Acarus cajennensis</name>
    <dbReference type="NCBI Taxonomy" id="34607"/>
    <lineage>
        <taxon>Eukaryota</taxon>
        <taxon>Metazoa</taxon>
        <taxon>Ecdysozoa</taxon>
        <taxon>Arthropoda</taxon>
        <taxon>Chelicerata</taxon>
        <taxon>Arachnida</taxon>
        <taxon>Acari</taxon>
        <taxon>Parasitiformes</taxon>
        <taxon>Ixodida</taxon>
        <taxon>Ixodoidea</taxon>
        <taxon>Ixodidae</taxon>
        <taxon>Amblyomminae</taxon>
        <taxon>Amblyomma</taxon>
    </lineage>
</organism>
<dbReference type="InterPro" id="IPR044553">
    <property type="entry name" value="Bbox1_ANCHR"/>
</dbReference>